<evidence type="ECO:0000259" key="2">
    <source>
        <dbReference type="Pfam" id="PF07883"/>
    </source>
</evidence>
<dbReference type="Gene3D" id="2.60.120.10">
    <property type="entry name" value="Jelly Rolls"/>
    <property type="match status" value="1"/>
</dbReference>
<dbReference type="Pfam" id="PF07883">
    <property type="entry name" value="Cupin_2"/>
    <property type="match status" value="1"/>
</dbReference>
<dbReference type="EMBL" id="JAFEKC020000005">
    <property type="protein sequence ID" value="KAK0514359.1"/>
    <property type="molecule type" value="Genomic_DNA"/>
</dbReference>
<name>A0AA39R5Y8_9LECA</name>
<feature type="region of interest" description="Disordered" evidence="1">
    <location>
        <begin position="181"/>
        <end position="201"/>
    </location>
</feature>
<dbReference type="InterPro" id="IPR014710">
    <property type="entry name" value="RmlC-like_jellyroll"/>
</dbReference>
<accession>A0AA39R5Y8</accession>
<gene>
    <name evidence="3" type="ORF">JMJ35_002976</name>
</gene>
<dbReference type="InterPro" id="IPR047142">
    <property type="entry name" value="OryJ/VirC-like"/>
</dbReference>
<keyword evidence="4" id="KW-1185">Reference proteome</keyword>
<dbReference type="InterPro" id="IPR011051">
    <property type="entry name" value="RmlC_Cupin_sf"/>
</dbReference>
<sequence length="201" mass="21657">MSDPRPPNPTQLSTGLPGLTHHITGHHSNGTATIASTRPATWTTLLNNSLAFNVVYTTSQFPVSLTSDTDLHTHDQLLSSGNLGLVNPNGTVARIVDFAPGSEPLMHRTQSLDYGIVLEGEVEMWLDDGTKQVMRRGDVAVQRGTSHGWRNTSETEWCRMFFVLQDCQKVEVGGKSLGEDVSNAGDVKGLESVSGEGASKI</sequence>
<feature type="domain" description="Cupin type-2" evidence="2">
    <location>
        <begin position="95"/>
        <end position="163"/>
    </location>
</feature>
<dbReference type="SUPFAM" id="SSF51182">
    <property type="entry name" value="RmlC-like cupins"/>
    <property type="match status" value="1"/>
</dbReference>
<dbReference type="CDD" id="cd02231">
    <property type="entry name" value="cupin_BLL6423-like"/>
    <property type="match status" value="1"/>
</dbReference>
<comment type="caution">
    <text evidence="3">The sequence shown here is derived from an EMBL/GenBank/DDBJ whole genome shotgun (WGS) entry which is preliminary data.</text>
</comment>
<protein>
    <recommendedName>
        <fullName evidence="2">Cupin type-2 domain-containing protein</fullName>
    </recommendedName>
</protein>
<dbReference type="Proteomes" id="UP001166286">
    <property type="component" value="Unassembled WGS sequence"/>
</dbReference>
<evidence type="ECO:0000256" key="1">
    <source>
        <dbReference type="SAM" id="MobiDB-lite"/>
    </source>
</evidence>
<organism evidence="3 4">
    <name type="scientific">Cladonia borealis</name>
    <dbReference type="NCBI Taxonomy" id="184061"/>
    <lineage>
        <taxon>Eukaryota</taxon>
        <taxon>Fungi</taxon>
        <taxon>Dikarya</taxon>
        <taxon>Ascomycota</taxon>
        <taxon>Pezizomycotina</taxon>
        <taxon>Lecanoromycetes</taxon>
        <taxon>OSLEUM clade</taxon>
        <taxon>Lecanoromycetidae</taxon>
        <taxon>Lecanorales</taxon>
        <taxon>Lecanorineae</taxon>
        <taxon>Cladoniaceae</taxon>
        <taxon>Cladonia</taxon>
    </lineage>
</organism>
<evidence type="ECO:0000313" key="3">
    <source>
        <dbReference type="EMBL" id="KAK0514359.1"/>
    </source>
</evidence>
<evidence type="ECO:0000313" key="4">
    <source>
        <dbReference type="Proteomes" id="UP001166286"/>
    </source>
</evidence>
<dbReference type="InterPro" id="IPR013096">
    <property type="entry name" value="Cupin_2"/>
</dbReference>
<dbReference type="PANTHER" id="PTHR36156:SF2">
    <property type="entry name" value="CUPIN TYPE-2 DOMAIN-CONTAINING PROTEIN"/>
    <property type="match status" value="1"/>
</dbReference>
<feature type="region of interest" description="Disordered" evidence="1">
    <location>
        <begin position="1"/>
        <end position="32"/>
    </location>
</feature>
<reference evidence="3" key="1">
    <citation type="submission" date="2023-03" db="EMBL/GenBank/DDBJ databases">
        <title>Complete genome of Cladonia borealis.</title>
        <authorList>
            <person name="Park H."/>
        </authorList>
    </citation>
    <scope>NUCLEOTIDE SEQUENCE</scope>
    <source>
        <strain evidence="3">ANT050790</strain>
    </source>
</reference>
<dbReference type="AlphaFoldDB" id="A0AA39R5Y8"/>
<proteinExistence type="predicted"/>
<dbReference type="PANTHER" id="PTHR36156">
    <property type="entry name" value="SLR2101 PROTEIN"/>
    <property type="match status" value="1"/>
</dbReference>